<gene>
    <name evidence="2" type="ORF">CLV37_111146</name>
</gene>
<feature type="chain" id="PRO_5015783930" description="Secreted protein" evidence="1">
    <location>
        <begin position="28"/>
        <end position="178"/>
    </location>
</feature>
<sequence>MRTHRSTSIRAAAAALALLAAPTVALASAAPASAAAAGCIRENLFDVSSGASYRIPFSGVPTFRNGPGGTMTVSRSYTGSAAYQVTAGTSAEVDAVLAKAKVEISASLTKTNSTSATNTYTRNITAGKFGNARYVSYGRTVSWYRGYISPTCTVVKTSSGTIRFPSTSEGWYYWETSS</sequence>
<comment type="caution">
    <text evidence="2">The sequence shown here is derived from an EMBL/GenBank/DDBJ whole genome shotgun (WGS) entry which is preliminary data.</text>
</comment>
<dbReference type="AlphaFoldDB" id="A0A2T0QZR4"/>
<evidence type="ECO:0000313" key="3">
    <source>
        <dbReference type="Proteomes" id="UP000238083"/>
    </source>
</evidence>
<dbReference type="RefSeq" id="WP_146149508.1">
    <property type="nucleotide sequence ID" value="NZ_PVZF01000011.1"/>
</dbReference>
<proteinExistence type="predicted"/>
<feature type="signal peptide" evidence="1">
    <location>
        <begin position="1"/>
        <end position="27"/>
    </location>
</feature>
<reference evidence="2 3" key="1">
    <citation type="submission" date="2018-03" db="EMBL/GenBank/DDBJ databases">
        <title>Genomic Encyclopedia of Archaeal and Bacterial Type Strains, Phase II (KMG-II): from individual species to whole genera.</title>
        <authorList>
            <person name="Goeker M."/>
        </authorList>
    </citation>
    <scope>NUCLEOTIDE SEQUENCE [LARGE SCALE GENOMIC DNA]</scope>
    <source>
        <strain evidence="2 3">DSM 19711</strain>
    </source>
</reference>
<dbReference type="OrthoDB" id="3529747at2"/>
<dbReference type="EMBL" id="PVZF01000011">
    <property type="protein sequence ID" value="PRY12189.1"/>
    <property type="molecule type" value="Genomic_DNA"/>
</dbReference>
<accession>A0A2T0QZR4</accession>
<keyword evidence="1" id="KW-0732">Signal</keyword>
<dbReference type="Proteomes" id="UP000238083">
    <property type="component" value="Unassembled WGS sequence"/>
</dbReference>
<protein>
    <recommendedName>
        <fullName evidence="4">Secreted protein</fullName>
    </recommendedName>
</protein>
<evidence type="ECO:0000256" key="1">
    <source>
        <dbReference type="SAM" id="SignalP"/>
    </source>
</evidence>
<keyword evidence="3" id="KW-1185">Reference proteome</keyword>
<organism evidence="2 3">
    <name type="scientific">Kineococcus rhizosphaerae</name>
    <dbReference type="NCBI Taxonomy" id="559628"/>
    <lineage>
        <taxon>Bacteria</taxon>
        <taxon>Bacillati</taxon>
        <taxon>Actinomycetota</taxon>
        <taxon>Actinomycetes</taxon>
        <taxon>Kineosporiales</taxon>
        <taxon>Kineosporiaceae</taxon>
        <taxon>Kineococcus</taxon>
    </lineage>
</organism>
<name>A0A2T0QZR4_9ACTN</name>
<evidence type="ECO:0000313" key="2">
    <source>
        <dbReference type="EMBL" id="PRY12189.1"/>
    </source>
</evidence>
<evidence type="ECO:0008006" key="4">
    <source>
        <dbReference type="Google" id="ProtNLM"/>
    </source>
</evidence>